<accession>A0AAD4DT48</accession>
<dbReference type="EMBL" id="JABBWK010000102">
    <property type="protein sequence ID" value="KAG1893304.1"/>
    <property type="molecule type" value="Genomic_DNA"/>
</dbReference>
<feature type="transmembrane region" description="Helical" evidence="1">
    <location>
        <begin position="334"/>
        <end position="355"/>
    </location>
</feature>
<keyword evidence="1" id="KW-0812">Transmembrane</keyword>
<evidence type="ECO:0000313" key="3">
    <source>
        <dbReference type="Proteomes" id="UP001195769"/>
    </source>
</evidence>
<organism evidence="2 3">
    <name type="scientific">Suillus fuscotomentosus</name>
    <dbReference type="NCBI Taxonomy" id="1912939"/>
    <lineage>
        <taxon>Eukaryota</taxon>
        <taxon>Fungi</taxon>
        <taxon>Dikarya</taxon>
        <taxon>Basidiomycota</taxon>
        <taxon>Agaricomycotina</taxon>
        <taxon>Agaricomycetes</taxon>
        <taxon>Agaricomycetidae</taxon>
        <taxon>Boletales</taxon>
        <taxon>Suillineae</taxon>
        <taxon>Suillaceae</taxon>
        <taxon>Suillus</taxon>
    </lineage>
</organism>
<keyword evidence="1" id="KW-0472">Membrane</keyword>
<keyword evidence="3" id="KW-1185">Reference proteome</keyword>
<proteinExistence type="predicted"/>
<gene>
    <name evidence="2" type="ORF">F5891DRAFT_1196534</name>
</gene>
<keyword evidence="1" id="KW-1133">Transmembrane helix</keyword>
<evidence type="ECO:0000256" key="1">
    <source>
        <dbReference type="SAM" id="Phobius"/>
    </source>
</evidence>
<dbReference type="Proteomes" id="UP001195769">
    <property type="component" value="Unassembled WGS sequence"/>
</dbReference>
<feature type="transmembrane region" description="Helical" evidence="1">
    <location>
        <begin position="414"/>
        <end position="439"/>
    </location>
</feature>
<sequence>MALTTLTFDHQELLKCSVPIWPTQLRRYTETALPKSLGRDYMVQEMQTDLPQVNRRETRGDWEESTHPLGATFYYNKTMRTYTKMNLRTCSDKQLQRLKSWINASRAKLRGNLWFLVVEQMSVRGKEIYLYYYVVPEKRIITWLEPVDGYLLFQECTAAWHWNHKRLELEAQFWKHIEYFPVEIIISREEVRALQAQLNWYQALVLERSTAASLFWNLDQMKEMASELAIAVELAGPDGVADAPGVAICGERHGNLENSRVMTGVSVAMLWILIMVLKRLQGIYVNGLVSGVDIKKFTDDFNAQAKAQTTVASIIMAVDASILAIPGLGSQLATKVLCSISFILSVYCIVACTIAQQFSSRMRSLDFAVYYMQGKMINLVILASIPSFMYLMSLTFSILGFLAGIFTIEFGLDVSAKIGCVLAFIVGASFTIPLVIASFGPGLIR</sequence>
<feature type="transmembrane region" description="Helical" evidence="1">
    <location>
        <begin position="376"/>
        <end position="408"/>
    </location>
</feature>
<reference evidence="2" key="1">
    <citation type="journal article" date="2020" name="New Phytol.">
        <title>Comparative genomics reveals dynamic genome evolution in host specialist ectomycorrhizal fungi.</title>
        <authorList>
            <person name="Lofgren L.A."/>
            <person name="Nguyen N.H."/>
            <person name="Vilgalys R."/>
            <person name="Ruytinx J."/>
            <person name="Liao H.L."/>
            <person name="Branco S."/>
            <person name="Kuo A."/>
            <person name="LaButti K."/>
            <person name="Lipzen A."/>
            <person name="Andreopoulos W."/>
            <person name="Pangilinan J."/>
            <person name="Riley R."/>
            <person name="Hundley H."/>
            <person name="Na H."/>
            <person name="Barry K."/>
            <person name="Grigoriev I.V."/>
            <person name="Stajich J.E."/>
            <person name="Kennedy P.G."/>
        </authorList>
    </citation>
    <scope>NUCLEOTIDE SEQUENCE</scope>
    <source>
        <strain evidence="2">FC203</strain>
    </source>
</reference>
<dbReference type="GeneID" id="64662610"/>
<feature type="transmembrane region" description="Helical" evidence="1">
    <location>
        <begin position="310"/>
        <end position="328"/>
    </location>
</feature>
<evidence type="ECO:0000313" key="2">
    <source>
        <dbReference type="EMBL" id="KAG1893304.1"/>
    </source>
</evidence>
<name>A0AAD4DT48_9AGAM</name>
<comment type="caution">
    <text evidence="2">The sequence shown here is derived from an EMBL/GenBank/DDBJ whole genome shotgun (WGS) entry which is preliminary data.</text>
</comment>
<dbReference type="AlphaFoldDB" id="A0AAD4DT48"/>
<dbReference type="RefSeq" id="XP_041218880.1">
    <property type="nucleotide sequence ID" value="XM_041368312.1"/>
</dbReference>
<protein>
    <submittedName>
        <fullName evidence="2">Uncharacterized protein</fullName>
    </submittedName>
</protein>